<evidence type="ECO:0000256" key="3">
    <source>
        <dbReference type="ARBA" id="ARBA00022857"/>
    </source>
</evidence>
<keyword evidence="3" id="KW-0521">NADP</keyword>
<dbReference type="Gene3D" id="3.40.50.300">
    <property type="entry name" value="P-loop containing nucleotide triphosphate hydrolases"/>
    <property type="match status" value="1"/>
</dbReference>
<dbReference type="FunFam" id="3.40.50.720:FF:000084">
    <property type="entry name" value="Short-chain dehydrogenase reductase"/>
    <property type="match status" value="1"/>
</dbReference>
<dbReference type="EMBL" id="QWIJ01000157">
    <property type="protein sequence ID" value="RMX86614.1"/>
    <property type="molecule type" value="Genomic_DNA"/>
</dbReference>
<dbReference type="CDD" id="cd18004">
    <property type="entry name" value="DEXHc_RAD54"/>
    <property type="match status" value="1"/>
</dbReference>
<dbReference type="InterPro" id="IPR014001">
    <property type="entry name" value="Helicase_ATP-bd"/>
</dbReference>
<dbReference type="InterPro" id="IPR027417">
    <property type="entry name" value="P-loop_NTPase"/>
</dbReference>
<keyword evidence="2" id="KW-0067">ATP-binding</keyword>
<dbReference type="GO" id="GO:0005634">
    <property type="term" value="C:nucleus"/>
    <property type="evidence" value="ECO:0007669"/>
    <property type="project" value="TreeGrafter"/>
</dbReference>
<reference evidence="6 7" key="1">
    <citation type="journal article" date="2018" name="BMC Genomics">
        <title>Genomic evidence for intraspecific hybridization in a clonal and extremely halotolerant yeast.</title>
        <authorList>
            <person name="Gostincar C."/>
            <person name="Stajich J.E."/>
            <person name="Zupancic J."/>
            <person name="Zalar P."/>
            <person name="Gunde-Cimerman N."/>
        </authorList>
    </citation>
    <scope>NUCLEOTIDE SEQUENCE [LARGE SCALE GENOMIC DNA]</scope>
    <source>
        <strain evidence="6 7">EXF-6656</strain>
    </source>
</reference>
<dbReference type="InterPro" id="IPR050496">
    <property type="entry name" value="SNF2_RAD54_helicase_repair"/>
</dbReference>
<dbReference type="VEuPathDB" id="FungiDB:BTJ68_08144"/>
<evidence type="ECO:0000256" key="2">
    <source>
        <dbReference type="ARBA" id="ARBA00022840"/>
    </source>
</evidence>
<gene>
    <name evidence="6" type="ORF">D0869_02959</name>
</gene>
<feature type="domain" description="Helicase ATP-binding" evidence="5">
    <location>
        <begin position="275"/>
        <end position="445"/>
    </location>
</feature>
<dbReference type="GO" id="GO:0005524">
    <property type="term" value="F:ATP binding"/>
    <property type="evidence" value="ECO:0007669"/>
    <property type="project" value="InterPro"/>
</dbReference>
<dbReference type="Pfam" id="PF00176">
    <property type="entry name" value="SNF2-rel_dom"/>
    <property type="match status" value="1"/>
</dbReference>
<evidence type="ECO:0000256" key="1">
    <source>
        <dbReference type="ARBA" id="ARBA00022741"/>
    </source>
</evidence>
<dbReference type="PANTHER" id="PTHR45629:SF7">
    <property type="entry name" value="DNA EXCISION REPAIR PROTEIN ERCC-6-RELATED"/>
    <property type="match status" value="1"/>
</dbReference>
<protein>
    <recommendedName>
        <fullName evidence="5">Helicase ATP-binding domain-containing protein</fullName>
    </recommendedName>
</protein>
<dbReference type="InterPro" id="IPR020904">
    <property type="entry name" value="Sc_DH/Rdtase_CS"/>
</dbReference>
<dbReference type="GO" id="GO:0015616">
    <property type="term" value="F:DNA translocase activity"/>
    <property type="evidence" value="ECO:0007669"/>
    <property type="project" value="TreeGrafter"/>
</dbReference>
<dbReference type="PROSITE" id="PS00061">
    <property type="entry name" value="ADH_SHORT"/>
    <property type="match status" value="1"/>
</dbReference>
<dbReference type="InterPro" id="IPR038718">
    <property type="entry name" value="SNF2-like_sf"/>
</dbReference>
<dbReference type="Proteomes" id="UP000281245">
    <property type="component" value="Unassembled WGS sequence"/>
</dbReference>
<dbReference type="SUPFAM" id="SSF52540">
    <property type="entry name" value="P-loop containing nucleoside triphosphate hydrolases"/>
    <property type="match status" value="1"/>
</dbReference>
<evidence type="ECO:0000256" key="4">
    <source>
        <dbReference type="SAM" id="MobiDB-lite"/>
    </source>
</evidence>
<feature type="region of interest" description="Disordered" evidence="4">
    <location>
        <begin position="147"/>
        <end position="178"/>
    </location>
</feature>
<dbReference type="Gene3D" id="1.20.120.850">
    <property type="entry name" value="SWI2/SNF2 ATPases, N-terminal domain"/>
    <property type="match status" value="1"/>
</dbReference>
<dbReference type="InterPro" id="IPR002347">
    <property type="entry name" value="SDR_fam"/>
</dbReference>
<accession>A0A3M6X6X5</accession>
<name>A0A3M6X6X5_HORWE</name>
<dbReference type="Pfam" id="PF00106">
    <property type="entry name" value="adh_short"/>
    <property type="match status" value="1"/>
</dbReference>
<dbReference type="SUPFAM" id="SSF51735">
    <property type="entry name" value="NAD(P)-binding Rossmann-fold domains"/>
    <property type="match status" value="1"/>
</dbReference>
<feature type="region of interest" description="Disordered" evidence="4">
    <location>
        <begin position="211"/>
        <end position="233"/>
    </location>
</feature>
<proteinExistence type="predicted"/>
<dbReference type="PANTHER" id="PTHR45629">
    <property type="entry name" value="SNF2/RAD54 FAMILY MEMBER"/>
    <property type="match status" value="1"/>
</dbReference>
<dbReference type="PRINTS" id="PR00081">
    <property type="entry name" value="GDHRDH"/>
</dbReference>
<dbReference type="GO" id="GO:0000724">
    <property type="term" value="P:double-strand break repair via homologous recombination"/>
    <property type="evidence" value="ECO:0007669"/>
    <property type="project" value="TreeGrafter"/>
</dbReference>
<dbReference type="GO" id="GO:0007131">
    <property type="term" value="P:reciprocal meiotic recombination"/>
    <property type="evidence" value="ECO:0007669"/>
    <property type="project" value="TreeGrafter"/>
</dbReference>
<dbReference type="InterPro" id="IPR036291">
    <property type="entry name" value="NAD(P)-bd_dom_sf"/>
</dbReference>
<dbReference type="AlphaFoldDB" id="A0A3M6X6X5"/>
<evidence type="ECO:0000313" key="6">
    <source>
        <dbReference type="EMBL" id="RMX86614.1"/>
    </source>
</evidence>
<evidence type="ECO:0000313" key="7">
    <source>
        <dbReference type="Proteomes" id="UP000281245"/>
    </source>
</evidence>
<feature type="compositionally biased region" description="Polar residues" evidence="4">
    <location>
        <begin position="149"/>
        <end position="160"/>
    </location>
</feature>
<dbReference type="Gene3D" id="3.40.50.10810">
    <property type="entry name" value="Tandem AAA-ATPase domain"/>
    <property type="match status" value="1"/>
</dbReference>
<sequence length="1072" mass="115796">MYKRRISDQGSAEGDVEATTAAANALKIPRPVKRFQAPAPRKSNEGNQNAFWLSQVTSPENDALEGFYNVLWRKFTMKKNKTWDGDGVLSVRGGYATLQDISGKELGKAACKGPLMIGSELSIGGKEVEVESMISKDEFLAGRPFLGNKNKNLSQPSPNEVDQARNVENGVKAKPKKLADTQKDKLHVEVAASQASRAGFRAPLLKNMVQTPSKDAPVPVPRHNPNASGALVMKRPKSAPKGNQIVDVVVDPQLTSKLREHQRIGISFLYECVMGMKDYTGEGAILADEMGLGKTLQTIALLWTLMKQNPIYGDAPVVKKALIVCPVTLITNWKKEIHKWLSKDKVGVFVADNKKNRLTDFTHGKCYNIMIVGYEKLRMIQEDLQKATGIDIVIADEGHRLKTAQNKSALAIKSLSTERRIILSGTPIQNDLAEFYTMVDFVNPGLLNKYSTFKREFETPILKSQQPGASAQDLEKGEARSEELANITGMFILRRTAEILAKYLPQKTEHVLFCRPTSAQAAVYRAIIGSPVFNAALGSPAVSLELINVLKKVCNSPTLLLKKGEKGEDTTKPELLEGVPQSLLKSPGASDSIVDNKSSTSGFTREELRDLFSLDEGLDCQTHKLLACKCGGKAVTTPDFDEETVEARNDLASLCQDDSGFISLDESSHSPVEELHLDHETDDSAEQVKPKVKFTPGNKVDVVAQEAEIERKKRECFDSAGKAKMLSLMQYSHLDTSIVKTQIKKEATGNAGVDSEDDSEEADLLEMAMEDDALRAVLREEGSRIAITIMSGAEADVNIGWKSLFSLQGKVAVVTGGSRGLGLNAASGLLQAGCSQIFITSRKAPACEEAVAALNKLAQSSGLSGKAISIPADLAKSSEIERLVKEVEKYTDHVDILLANAGASWGAPFDEHPESAFEKVMDLNVKSVFVCTQKFAPLLRKRATLEDPSRIVITASIAGIGIGTLGPNATFGYSASKAAALHLARNLAGELGPQHILTTAICPGFFPTKMANGLMELTGGAQALADANPNKRLGVPEDIAGTIVYLCSRAGSHVNGGHIVLDGGALVGRSRL</sequence>
<dbReference type="InterPro" id="IPR000330">
    <property type="entry name" value="SNF2_N"/>
</dbReference>
<evidence type="ECO:0000259" key="5">
    <source>
        <dbReference type="PROSITE" id="PS51192"/>
    </source>
</evidence>
<dbReference type="PROSITE" id="PS51192">
    <property type="entry name" value="HELICASE_ATP_BIND_1"/>
    <property type="match status" value="1"/>
</dbReference>
<dbReference type="FunFam" id="3.40.50.10810:FF:000035">
    <property type="entry name" value="DsDNA-dependent ATPase (Rad54b)"/>
    <property type="match status" value="1"/>
</dbReference>
<comment type="caution">
    <text evidence="6">The sequence shown here is derived from an EMBL/GenBank/DDBJ whole genome shotgun (WGS) entry which is preliminary data.</text>
</comment>
<organism evidence="6 7">
    <name type="scientific">Hortaea werneckii</name>
    <name type="common">Black yeast</name>
    <name type="synonym">Cladosporium werneckii</name>
    <dbReference type="NCBI Taxonomy" id="91943"/>
    <lineage>
        <taxon>Eukaryota</taxon>
        <taxon>Fungi</taxon>
        <taxon>Dikarya</taxon>
        <taxon>Ascomycota</taxon>
        <taxon>Pezizomycotina</taxon>
        <taxon>Dothideomycetes</taxon>
        <taxon>Dothideomycetidae</taxon>
        <taxon>Mycosphaerellales</taxon>
        <taxon>Teratosphaeriaceae</taxon>
        <taxon>Hortaea</taxon>
    </lineage>
</organism>
<keyword evidence="1" id="KW-0547">Nucleotide-binding</keyword>
<dbReference type="OrthoDB" id="413460at2759"/>
<dbReference type="SMART" id="SM00487">
    <property type="entry name" value="DEXDc"/>
    <property type="match status" value="1"/>
</dbReference>
<dbReference type="Gene3D" id="3.40.50.720">
    <property type="entry name" value="NAD(P)-binding Rossmann-like Domain"/>
    <property type="match status" value="1"/>
</dbReference>